<evidence type="ECO:0000313" key="3">
    <source>
        <dbReference type="EMBL" id="GMH61731.1"/>
    </source>
</evidence>
<feature type="region of interest" description="Disordered" evidence="2">
    <location>
        <begin position="276"/>
        <end position="494"/>
    </location>
</feature>
<reference evidence="3" key="1">
    <citation type="submission" date="2022-07" db="EMBL/GenBank/DDBJ databases">
        <title>Genome analysis of Parmales, a sister group of diatoms, reveals the evolutionary specialization of diatoms from phago-mixotrophs to photoautotrophs.</title>
        <authorList>
            <person name="Ban H."/>
            <person name="Sato S."/>
            <person name="Yoshikawa S."/>
            <person name="Kazumasa Y."/>
            <person name="Nakamura Y."/>
            <person name="Ichinomiya M."/>
            <person name="Saitoh K."/>
            <person name="Sato N."/>
            <person name="Blanc-Mathieu R."/>
            <person name="Endo H."/>
            <person name="Kuwata A."/>
            <person name="Ogata H."/>
        </authorList>
    </citation>
    <scope>NUCLEOTIDE SEQUENCE</scope>
</reference>
<gene>
    <name evidence="3" type="ORF">TrRE_jg4988</name>
</gene>
<keyword evidence="4" id="KW-1185">Reference proteome</keyword>
<feature type="compositionally biased region" description="Basic and acidic residues" evidence="2">
    <location>
        <begin position="375"/>
        <end position="388"/>
    </location>
</feature>
<dbReference type="InterPro" id="IPR028042">
    <property type="entry name" value="DUF4639"/>
</dbReference>
<dbReference type="Proteomes" id="UP001165082">
    <property type="component" value="Unassembled WGS sequence"/>
</dbReference>
<feature type="region of interest" description="Disordered" evidence="2">
    <location>
        <begin position="1"/>
        <end position="27"/>
    </location>
</feature>
<feature type="region of interest" description="Disordered" evidence="2">
    <location>
        <begin position="135"/>
        <end position="176"/>
    </location>
</feature>
<protein>
    <submittedName>
        <fullName evidence="3">Uncharacterized protein</fullName>
    </submittedName>
</protein>
<sequence>MGPKKGKADPEAETEVPLDDNGNPVDDVAIDSLNETIAEELITSLTEEAIEALHQERISEITVPFAASLALNDVLRVAAWSNPGRDLGSKDALDKDSLLWSIEAEPTACTIDTWARGSVPTKAKKKAEAFASVEHMKGSVSPGAMSVNSRSSRGKYSHRTGSRGGSRPRGQSPANFTPVAVSIDLDQDDGMTDGKLRGVKSDAGTLMDGNGQGDAELLKALKADKAKKMEEFKKQKEKELAENAERVAHEDLMKQLSGKEYTIDDDGSVILVDVPDSKALPPATGFKVDSSVFDVQEESPPGSRRTPNSKRGKRGKKKPGSSHKKKRTDADYFTVSSTAQPALISTMTISAGVSLKEGRRGKSGPEVTGGPGKMSRREYEDRKRREEESYYASIGGSTYAGDSIDLDSQTVSTNESLTLDGTESALSPRPESEPKVFLGEVDSLAGAKKAKKKVATPDEYQETPHDKLTKDPNWGKPSMGNDPSPIRLASKPNSKQVEIVSQFSGGPNAKNRRDRYQPCAMVPNKDRRHLPAPPLGHATGHGMESTIALGTKSVEFDDAFSIGSQRSARSKVSRSKGPTNGMFPPIVQAEVDKDELSVSASVASKKAGWKKNRQQSILGTKGGGIIKDGENAALKREIIS</sequence>
<feature type="compositionally biased region" description="Basic residues" evidence="2">
    <location>
        <begin position="307"/>
        <end position="327"/>
    </location>
</feature>
<dbReference type="OrthoDB" id="193650at2759"/>
<dbReference type="PANTHER" id="PTHR34438">
    <property type="entry name" value="SI:DKEY-97L20.6"/>
    <property type="match status" value="1"/>
</dbReference>
<evidence type="ECO:0000256" key="2">
    <source>
        <dbReference type="SAM" id="MobiDB-lite"/>
    </source>
</evidence>
<feature type="coiled-coil region" evidence="1">
    <location>
        <begin position="215"/>
        <end position="242"/>
    </location>
</feature>
<comment type="caution">
    <text evidence="3">The sequence shown here is derived from an EMBL/GenBank/DDBJ whole genome shotgun (WGS) entry which is preliminary data.</text>
</comment>
<feature type="region of interest" description="Disordered" evidence="2">
    <location>
        <begin position="565"/>
        <end position="584"/>
    </location>
</feature>
<dbReference type="EMBL" id="BRXZ01001082">
    <property type="protein sequence ID" value="GMH61731.1"/>
    <property type="molecule type" value="Genomic_DNA"/>
</dbReference>
<accession>A0A9W6ZXQ9</accession>
<dbReference type="AlphaFoldDB" id="A0A9W6ZXQ9"/>
<name>A0A9W6ZXQ9_9STRA</name>
<evidence type="ECO:0000256" key="1">
    <source>
        <dbReference type="SAM" id="Coils"/>
    </source>
</evidence>
<feature type="compositionally biased region" description="Polar residues" evidence="2">
    <location>
        <begin position="334"/>
        <end position="351"/>
    </location>
</feature>
<feature type="compositionally biased region" description="Basic and acidic residues" evidence="2">
    <location>
        <begin position="1"/>
        <end position="10"/>
    </location>
</feature>
<evidence type="ECO:0000313" key="4">
    <source>
        <dbReference type="Proteomes" id="UP001165082"/>
    </source>
</evidence>
<proteinExistence type="predicted"/>
<feature type="compositionally biased region" description="Basic residues" evidence="2">
    <location>
        <begin position="152"/>
        <end position="161"/>
    </location>
</feature>
<organism evidence="3 4">
    <name type="scientific">Triparma retinervis</name>
    <dbReference type="NCBI Taxonomy" id="2557542"/>
    <lineage>
        <taxon>Eukaryota</taxon>
        <taxon>Sar</taxon>
        <taxon>Stramenopiles</taxon>
        <taxon>Ochrophyta</taxon>
        <taxon>Bolidophyceae</taxon>
        <taxon>Parmales</taxon>
        <taxon>Triparmaceae</taxon>
        <taxon>Triparma</taxon>
    </lineage>
</organism>
<dbReference type="PANTHER" id="PTHR34438:SF1">
    <property type="entry name" value="CHROMOSOME 2 OPEN READING FRAME 81"/>
    <property type="match status" value="1"/>
</dbReference>
<dbReference type="Pfam" id="PF15479">
    <property type="entry name" value="DUF4639"/>
    <property type="match status" value="1"/>
</dbReference>
<feature type="compositionally biased region" description="Polar residues" evidence="2">
    <location>
        <begin position="406"/>
        <end position="425"/>
    </location>
</feature>
<keyword evidence="1" id="KW-0175">Coiled coil</keyword>